<organism evidence="2 3">
    <name type="scientific">Sorangium cellulosum</name>
    <name type="common">Polyangium cellulosum</name>
    <dbReference type="NCBI Taxonomy" id="56"/>
    <lineage>
        <taxon>Bacteria</taxon>
        <taxon>Pseudomonadati</taxon>
        <taxon>Myxococcota</taxon>
        <taxon>Polyangia</taxon>
        <taxon>Polyangiales</taxon>
        <taxon>Polyangiaceae</taxon>
        <taxon>Sorangium</taxon>
    </lineage>
</organism>
<dbReference type="Proteomes" id="UP000075260">
    <property type="component" value="Unassembled WGS sequence"/>
</dbReference>
<name>A0A150QVJ5_SORCE</name>
<feature type="region of interest" description="Disordered" evidence="1">
    <location>
        <begin position="1"/>
        <end position="23"/>
    </location>
</feature>
<dbReference type="EMBL" id="JEMA01000298">
    <property type="protein sequence ID" value="KYF72013.1"/>
    <property type="molecule type" value="Genomic_DNA"/>
</dbReference>
<gene>
    <name evidence="2" type="ORF">BE15_31080</name>
</gene>
<accession>A0A150QVJ5</accession>
<sequence length="82" mass="8358">MTTDRRPSEGMGPTRAQPASLAPDELATIETSPRAAVVASLTSALSRAVALGDDAAARIIHEAIGQLLGLPVAPDVRASLGR</sequence>
<dbReference type="AlphaFoldDB" id="A0A150QVJ5"/>
<evidence type="ECO:0000256" key="1">
    <source>
        <dbReference type="SAM" id="MobiDB-lite"/>
    </source>
</evidence>
<comment type="caution">
    <text evidence="2">The sequence shown here is derived from an EMBL/GenBank/DDBJ whole genome shotgun (WGS) entry which is preliminary data.</text>
</comment>
<protein>
    <submittedName>
        <fullName evidence="2">Uncharacterized protein</fullName>
    </submittedName>
</protein>
<reference evidence="2 3" key="1">
    <citation type="submission" date="2014-02" db="EMBL/GenBank/DDBJ databases">
        <title>The small core and large imbalanced accessory genome model reveals a collaborative survival strategy of Sorangium cellulosum strains in nature.</title>
        <authorList>
            <person name="Han K."/>
            <person name="Peng R."/>
            <person name="Blom J."/>
            <person name="Li Y.-Z."/>
        </authorList>
    </citation>
    <scope>NUCLEOTIDE SEQUENCE [LARGE SCALE GENOMIC DNA]</scope>
    <source>
        <strain evidence="2 3">So0008-312</strain>
    </source>
</reference>
<proteinExistence type="predicted"/>
<evidence type="ECO:0000313" key="2">
    <source>
        <dbReference type="EMBL" id="KYF72013.1"/>
    </source>
</evidence>
<evidence type="ECO:0000313" key="3">
    <source>
        <dbReference type="Proteomes" id="UP000075260"/>
    </source>
</evidence>